<dbReference type="SMART" id="SM00060">
    <property type="entry name" value="FN3"/>
    <property type="match status" value="3"/>
</dbReference>
<feature type="non-terminal residue" evidence="3">
    <location>
        <position position="1"/>
    </location>
</feature>
<feature type="compositionally biased region" description="Polar residues" evidence="1">
    <location>
        <begin position="10"/>
        <end position="28"/>
    </location>
</feature>
<feature type="compositionally biased region" description="Polar residues" evidence="1">
    <location>
        <begin position="114"/>
        <end position="132"/>
    </location>
</feature>
<dbReference type="Gene3D" id="2.60.40.10">
    <property type="entry name" value="Immunoglobulins"/>
    <property type="match status" value="3"/>
</dbReference>
<dbReference type="AlphaFoldDB" id="A0AAD9ISU1"/>
<feature type="region of interest" description="Disordered" evidence="1">
    <location>
        <begin position="84"/>
        <end position="168"/>
    </location>
</feature>
<organism evidence="3 4">
    <name type="scientific">Paralvinella palmiformis</name>
    <dbReference type="NCBI Taxonomy" id="53620"/>
    <lineage>
        <taxon>Eukaryota</taxon>
        <taxon>Metazoa</taxon>
        <taxon>Spiralia</taxon>
        <taxon>Lophotrochozoa</taxon>
        <taxon>Annelida</taxon>
        <taxon>Polychaeta</taxon>
        <taxon>Sedentaria</taxon>
        <taxon>Canalipalpata</taxon>
        <taxon>Terebellida</taxon>
        <taxon>Terebelliformia</taxon>
        <taxon>Alvinellidae</taxon>
        <taxon>Paralvinella</taxon>
    </lineage>
</organism>
<evidence type="ECO:0000313" key="3">
    <source>
        <dbReference type="EMBL" id="KAK2139620.1"/>
    </source>
</evidence>
<feature type="region of interest" description="Disordered" evidence="1">
    <location>
        <begin position="188"/>
        <end position="270"/>
    </location>
</feature>
<sequence>PKSPSGVSLKKSTSDPTRSLEATWTNPSENDKNVKYKVRLDKVTSQTNKGSDKEATNSKNSYTFDMLTPGGGYKVYVWAVAGDSAATPSEESDKKSNTSPVYTVPKSPSGVSLKKSTSDPTRSLEATWTNPSENDKNVKYKVRLDKVTSQTNKGSDKEATNSKNSYTFDMLTPGGGYKVYVWAVAGDSAATPSEESDKKSNTSPVYTVPKSPSGVSLNKSTSDPTRSLEAAWTNPSENDKNVKYKVRLDKVTSQTNKGSDKEATNSKNSYTFDMLTPGGGYKVYVWAVAGDSAATPSEESDKKSNTSPVYT</sequence>
<comment type="caution">
    <text evidence="3">The sequence shown here is derived from an EMBL/GenBank/DDBJ whole genome shotgun (WGS) entry which is preliminary data.</text>
</comment>
<dbReference type="CDD" id="cd00063">
    <property type="entry name" value="FN3"/>
    <property type="match status" value="3"/>
</dbReference>
<dbReference type="InterPro" id="IPR013783">
    <property type="entry name" value="Ig-like_fold"/>
</dbReference>
<feature type="compositionally biased region" description="Polar residues" evidence="1">
    <location>
        <begin position="213"/>
        <end position="225"/>
    </location>
</feature>
<evidence type="ECO:0000313" key="4">
    <source>
        <dbReference type="Proteomes" id="UP001208570"/>
    </source>
</evidence>
<feature type="domain" description="Fibronectin type-III" evidence="2">
    <location>
        <begin position="211"/>
        <end position="309"/>
    </location>
</feature>
<feature type="region of interest" description="Disordered" evidence="1">
    <location>
        <begin position="292"/>
        <end position="311"/>
    </location>
</feature>
<protein>
    <recommendedName>
        <fullName evidence="2">Fibronectin type-III domain-containing protein</fullName>
    </recommendedName>
</protein>
<feature type="domain" description="Fibronectin type-III" evidence="2">
    <location>
        <begin position="107"/>
        <end position="205"/>
    </location>
</feature>
<dbReference type="PANTHER" id="PTHR46957:SF3">
    <property type="entry name" value="CYTOKINE RECEPTOR"/>
    <property type="match status" value="1"/>
</dbReference>
<name>A0AAD9ISU1_9ANNE</name>
<gene>
    <name evidence="3" type="ORF">LSH36_1691g00011</name>
</gene>
<evidence type="ECO:0000256" key="1">
    <source>
        <dbReference type="SAM" id="MobiDB-lite"/>
    </source>
</evidence>
<feature type="compositionally biased region" description="Basic and acidic residues" evidence="1">
    <location>
        <begin position="133"/>
        <end position="146"/>
    </location>
</feature>
<dbReference type="InterPro" id="IPR050713">
    <property type="entry name" value="RTP_Phos/Ushers"/>
</dbReference>
<dbReference type="SUPFAM" id="SSF49265">
    <property type="entry name" value="Fibronectin type III"/>
    <property type="match status" value="2"/>
</dbReference>
<dbReference type="GO" id="GO:0016020">
    <property type="term" value="C:membrane"/>
    <property type="evidence" value="ECO:0007669"/>
    <property type="project" value="UniProtKB-SubCell"/>
</dbReference>
<feature type="domain" description="Fibronectin type-III" evidence="2">
    <location>
        <begin position="3"/>
        <end position="101"/>
    </location>
</feature>
<proteinExistence type="predicted"/>
<feature type="region of interest" description="Disordered" evidence="1">
    <location>
        <begin position="1"/>
        <end position="64"/>
    </location>
</feature>
<dbReference type="InterPro" id="IPR003961">
    <property type="entry name" value="FN3_dom"/>
</dbReference>
<evidence type="ECO:0000259" key="2">
    <source>
        <dbReference type="PROSITE" id="PS50853"/>
    </source>
</evidence>
<dbReference type="InterPro" id="IPR036116">
    <property type="entry name" value="FN3_sf"/>
</dbReference>
<feature type="compositionally biased region" description="Basic and acidic residues" evidence="1">
    <location>
        <begin position="29"/>
        <end position="42"/>
    </location>
</feature>
<dbReference type="Pfam" id="PF00041">
    <property type="entry name" value="fn3"/>
    <property type="match status" value="3"/>
</dbReference>
<dbReference type="PANTHER" id="PTHR46957">
    <property type="entry name" value="CYTOKINE RECEPTOR"/>
    <property type="match status" value="1"/>
</dbReference>
<feature type="compositionally biased region" description="Basic and acidic residues" evidence="1">
    <location>
        <begin position="237"/>
        <end position="250"/>
    </location>
</feature>
<feature type="non-terminal residue" evidence="3">
    <location>
        <position position="311"/>
    </location>
</feature>
<dbReference type="Proteomes" id="UP001208570">
    <property type="component" value="Unassembled WGS sequence"/>
</dbReference>
<dbReference type="EMBL" id="JAODUP010001691">
    <property type="protein sequence ID" value="KAK2139620.1"/>
    <property type="molecule type" value="Genomic_DNA"/>
</dbReference>
<accession>A0AAD9ISU1</accession>
<reference evidence="3" key="1">
    <citation type="journal article" date="2023" name="Mol. Biol. Evol.">
        <title>Third-Generation Sequencing Reveals the Adaptive Role of the Epigenome in Three Deep-Sea Polychaetes.</title>
        <authorList>
            <person name="Perez M."/>
            <person name="Aroh O."/>
            <person name="Sun Y."/>
            <person name="Lan Y."/>
            <person name="Juniper S.K."/>
            <person name="Young C.R."/>
            <person name="Angers B."/>
            <person name="Qian P.Y."/>
        </authorList>
    </citation>
    <scope>NUCLEOTIDE SEQUENCE</scope>
    <source>
        <strain evidence="3">P08H-3</strain>
    </source>
</reference>
<dbReference type="PROSITE" id="PS50853">
    <property type="entry name" value="FN3"/>
    <property type="match status" value="3"/>
</dbReference>
<keyword evidence="4" id="KW-1185">Reference proteome</keyword>